<dbReference type="InterPro" id="IPR009003">
    <property type="entry name" value="Peptidase_S1_PA"/>
</dbReference>
<keyword evidence="7" id="KW-0865">Zymogen</keyword>
<evidence type="ECO:0000256" key="4">
    <source>
        <dbReference type="ARBA" id="ARBA00022729"/>
    </source>
</evidence>
<protein>
    <recommendedName>
        <fullName evidence="11">CLIP domain-containing serine protease</fullName>
        <ecNumber evidence="10">3.4.21.-</ecNumber>
    </recommendedName>
</protein>
<dbReference type="KEGG" id="dvv:114331475"/>
<keyword evidence="6 10" id="KW-0720">Serine protease</keyword>
<evidence type="ECO:0000259" key="13">
    <source>
        <dbReference type="PROSITE" id="PS51888"/>
    </source>
</evidence>
<dbReference type="RefSeq" id="XP_028136864.1">
    <property type="nucleotide sequence ID" value="XM_028281063.1"/>
</dbReference>
<reference evidence="14" key="1">
    <citation type="submission" date="2025-08" db="UniProtKB">
        <authorList>
            <consortium name="RefSeq"/>
        </authorList>
    </citation>
    <scope>IDENTIFICATION</scope>
    <source>
        <tissue evidence="14">Whole insect</tissue>
    </source>
</reference>
<dbReference type="EC" id="3.4.21.-" evidence="10"/>
<dbReference type="GO" id="GO:0004252">
    <property type="term" value="F:serine-type endopeptidase activity"/>
    <property type="evidence" value="ECO:0007669"/>
    <property type="project" value="UniProtKB-UniRule"/>
</dbReference>
<evidence type="ECO:0000256" key="1">
    <source>
        <dbReference type="ARBA" id="ARBA00004613"/>
    </source>
</evidence>
<gene>
    <name evidence="14" type="primary">LOC114331475</name>
</gene>
<dbReference type="Pfam" id="PF00089">
    <property type="entry name" value="Trypsin"/>
    <property type="match status" value="1"/>
</dbReference>
<organism evidence="14">
    <name type="scientific">Diabrotica virgifera virgifera</name>
    <name type="common">western corn rootworm</name>
    <dbReference type="NCBI Taxonomy" id="50390"/>
    <lineage>
        <taxon>Eukaryota</taxon>
        <taxon>Metazoa</taxon>
        <taxon>Ecdysozoa</taxon>
        <taxon>Arthropoda</taxon>
        <taxon>Hexapoda</taxon>
        <taxon>Insecta</taxon>
        <taxon>Pterygota</taxon>
        <taxon>Neoptera</taxon>
        <taxon>Endopterygota</taxon>
        <taxon>Coleoptera</taxon>
        <taxon>Polyphaga</taxon>
        <taxon>Cucujiformia</taxon>
        <taxon>Chrysomeloidea</taxon>
        <taxon>Chrysomelidae</taxon>
        <taxon>Galerucinae</taxon>
        <taxon>Diabroticina</taxon>
        <taxon>Diabroticites</taxon>
        <taxon>Diabrotica</taxon>
    </lineage>
</organism>
<dbReference type="Pfam" id="PF12032">
    <property type="entry name" value="CLIP"/>
    <property type="match status" value="1"/>
</dbReference>
<keyword evidence="4 11" id="KW-0732">Signal</keyword>
<sequence>MVSSSMAFFGNSLLFMCFMVAVKSQGFWGNANQGCRTPTGETGDCIPARQCRALITVLQTVKRPLTPSVTKQLNAYYCSFAYNMANVCCPQGPIILQDDSSQEVQQDPPDVSNHRNLRLLPPDCGYLDIPNKIRNGQNAEINEFPWMTLLRYRTSTGAEFRCGGTIINNKYILTAAHCITRLKDPLLDVRVGEYNTSSVIDCVMDQNGIAKCINDPIQNLAIEEIIPHPEFNPNVIANDIGLLRVSRMNINAENARPVCLPLGEHRLDEFRRVTVTGWGYTDSYAEVKTDVLQKVDLPIVPINRCREAYKGQSSKARLTYKQLCAGGQNNQDACPGDSGGPLQVARLVDGSARYIQHGVVSFGPRECGFEGFPGIYTRVAYYMDWILDNMRR</sequence>
<dbReference type="AlphaFoldDB" id="A0A6P7FL11"/>
<dbReference type="SMART" id="SM00020">
    <property type="entry name" value="Tryp_SPc"/>
    <property type="match status" value="1"/>
</dbReference>
<evidence type="ECO:0000313" key="14">
    <source>
        <dbReference type="RefSeq" id="XP_028136864.1"/>
    </source>
</evidence>
<keyword evidence="3 10" id="KW-0645">Protease</keyword>
<comment type="domain">
    <text evidence="11">The clip domain consists of 35-55 residues which are 'knitted' together usually by 3 conserved disulfide bonds forming a clip-like compact structure.</text>
</comment>
<comment type="similarity">
    <text evidence="9 11">Belongs to the peptidase S1 family. CLIP subfamily.</text>
</comment>
<dbReference type="CDD" id="cd00190">
    <property type="entry name" value="Tryp_SPc"/>
    <property type="match status" value="1"/>
</dbReference>
<dbReference type="InterPro" id="IPR022700">
    <property type="entry name" value="CLIP"/>
</dbReference>
<keyword evidence="2 11" id="KW-0964">Secreted</keyword>
<dbReference type="PRINTS" id="PR00722">
    <property type="entry name" value="CHYMOTRYPSIN"/>
</dbReference>
<dbReference type="InterPro" id="IPR051487">
    <property type="entry name" value="Ser/Thr_Proteases_Immune/Dev"/>
</dbReference>
<feature type="domain" description="Clip" evidence="13">
    <location>
        <begin position="34"/>
        <end position="89"/>
    </location>
</feature>
<keyword evidence="8" id="KW-1015">Disulfide bond</keyword>
<evidence type="ECO:0000256" key="5">
    <source>
        <dbReference type="ARBA" id="ARBA00022801"/>
    </source>
</evidence>
<feature type="domain" description="Peptidase S1" evidence="12">
    <location>
        <begin position="133"/>
        <end position="391"/>
    </location>
</feature>
<name>A0A6P7FL11_DIAVI</name>
<evidence type="ECO:0000256" key="2">
    <source>
        <dbReference type="ARBA" id="ARBA00022525"/>
    </source>
</evidence>
<dbReference type="PANTHER" id="PTHR24256">
    <property type="entry name" value="TRYPTASE-RELATED"/>
    <property type="match status" value="1"/>
</dbReference>
<dbReference type="PROSITE" id="PS00134">
    <property type="entry name" value="TRYPSIN_HIS"/>
    <property type="match status" value="1"/>
</dbReference>
<feature type="chain" id="PRO_5028524510" description="CLIP domain-containing serine protease" evidence="11">
    <location>
        <begin position="25"/>
        <end position="392"/>
    </location>
</feature>
<dbReference type="InParanoid" id="A0A6P7FL11"/>
<evidence type="ECO:0000256" key="10">
    <source>
        <dbReference type="RuleBase" id="RU363034"/>
    </source>
</evidence>
<dbReference type="PROSITE" id="PS51888">
    <property type="entry name" value="CLIP"/>
    <property type="match status" value="1"/>
</dbReference>
<dbReference type="InterPro" id="IPR038565">
    <property type="entry name" value="CLIP_sf"/>
</dbReference>
<dbReference type="InterPro" id="IPR001254">
    <property type="entry name" value="Trypsin_dom"/>
</dbReference>
<accession>A0A6P7FL11</accession>
<proteinExistence type="inferred from homology"/>
<dbReference type="PROSITE" id="PS00135">
    <property type="entry name" value="TRYPSIN_SER"/>
    <property type="match status" value="1"/>
</dbReference>
<evidence type="ECO:0000256" key="8">
    <source>
        <dbReference type="ARBA" id="ARBA00023157"/>
    </source>
</evidence>
<evidence type="ECO:0000256" key="6">
    <source>
        <dbReference type="ARBA" id="ARBA00022825"/>
    </source>
</evidence>
<evidence type="ECO:0000256" key="9">
    <source>
        <dbReference type="ARBA" id="ARBA00024195"/>
    </source>
</evidence>
<dbReference type="GO" id="GO:0005576">
    <property type="term" value="C:extracellular region"/>
    <property type="evidence" value="ECO:0007669"/>
    <property type="project" value="UniProtKB-SubCell"/>
</dbReference>
<feature type="signal peptide" evidence="11">
    <location>
        <begin position="1"/>
        <end position="24"/>
    </location>
</feature>
<evidence type="ECO:0000256" key="11">
    <source>
        <dbReference type="RuleBase" id="RU366078"/>
    </source>
</evidence>
<evidence type="ECO:0000259" key="12">
    <source>
        <dbReference type="PROSITE" id="PS50240"/>
    </source>
</evidence>
<dbReference type="SUPFAM" id="SSF50494">
    <property type="entry name" value="Trypsin-like serine proteases"/>
    <property type="match status" value="1"/>
</dbReference>
<dbReference type="Gene3D" id="3.30.1640.30">
    <property type="match status" value="1"/>
</dbReference>
<dbReference type="FunFam" id="2.40.10.10:FF:000146">
    <property type="entry name" value="Serine protease 53"/>
    <property type="match status" value="1"/>
</dbReference>
<evidence type="ECO:0000256" key="3">
    <source>
        <dbReference type="ARBA" id="ARBA00022670"/>
    </source>
</evidence>
<dbReference type="SMART" id="SM00680">
    <property type="entry name" value="CLIP"/>
    <property type="match status" value="1"/>
</dbReference>
<evidence type="ECO:0000256" key="7">
    <source>
        <dbReference type="ARBA" id="ARBA00023145"/>
    </source>
</evidence>
<dbReference type="PROSITE" id="PS50240">
    <property type="entry name" value="TRYPSIN_DOM"/>
    <property type="match status" value="1"/>
</dbReference>
<comment type="subcellular location">
    <subcellularLocation>
        <location evidence="1 11">Secreted</location>
    </subcellularLocation>
</comment>
<dbReference type="InterPro" id="IPR001314">
    <property type="entry name" value="Peptidase_S1A"/>
</dbReference>
<dbReference type="GO" id="GO:0006508">
    <property type="term" value="P:proteolysis"/>
    <property type="evidence" value="ECO:0007669"/>
    <property type="project" value="UniProtKB-KW"/>
</dbReference>
<dbReference type="InterPro" id="IPR033116">
    <property type="entry name" value="TRYPSIN_SER"/>
</dbReference>
<keyword evidence="5 10" id="KW-0378">Hydrolase</keyword>
<dbReference type="OrthoDB" id="547031at2759"/>
<dbReference type="Gene3D" id="2.40.10.10">
    <property type="entry name" value="Trypsin-like serine proteases"/>
    <property type="match status" value="2"/>
</dbReference>
<dbReference type="InterPro" id="IPR018114">
    <property type="entry name" value="TRYPSIN_HIS"/>
</dbReference>
<dbReference type="InterPro" id="IPR043504">
    <property type="entry name" value="Peptidase_S1_PA_chymotrypsin"/>
</dbReference>